<keyword evidence="2" id="KW-0479">Metal-binding</keyword>
<keyword evidence="5" id="KW-0862">Zinc</keyword>
<evidence type="ECO:0000256" key="7">
    <source>
        <dbReference type="PROSITE-ProRule" id="PRU00042"/>
    </source>
</evidence>
<sequence length="240" mass="27568">MKVLSSLSNKSTTERCETVLKRKHRVIILNLNLISDDSNLFSENSFDDPTPPSSDSGGSPVKLDISKCFMRRKSSFDHEDSLEEPSRTSTPLPKEEEYESDDDSDQPKPRKVAKNKKKSPSFACHLCPKSFVYKIYLKKHLEQHKEGFHCKYCGRSFANKDKVSKHEKNVHVARTLYACDQCFKSFRANTSLTAHRALHSSTAEKFYCKYCGKNYVLKKSYKRHLQSFPSHDTSNDLKSL</sequence>
<dbReference type="InterPro" id="IPR036236">
    <property type="entry name" value="Znf_C2H2_sf"/>
</dbReference>
<dbReference type="GO" id="GO:0008270">
    <property type="term" value="F:zinc ion binding"/>
    <property type="evidence" value="ECO:0007669"/>
    <property type="project" value="UniProtKB-KW"/>
</dbReference>
<proteinExistence type="predicted"/>
<accession>A0AAV6U4T3</accession>
<feature type="domain" description="C2H2-type" evidence="9">
    <location>
        <begin position="177"/>
        <end position="204"/>
    </location>
</feature>
<evidence type="ECO:0000256" key="5">
    <source>
        <dbReference type="ARBA" id="ARBA00022833"/>
    </source>
</evidence>
<protein>
    <recommendedName>
        <fullName evidence="9">C2H2-type domain-containing protein</fullName>
    </recommendedName>
</protein>
<evidence type="ECO:0000313" key="11">
    <source>
        <dbReference type="Proteomes" id="UP000827092"/>
    </source>
</evidence>
<feature type="domain" description="C2H2-type" evidence="9">
    <location>
        <begin position="206"/>
        <end position="236"/>
    </location>
</feature>
<evidence type="ECO:0000256" key="4">
    <source>
        <dbReference type="ARBA" id="ARBA00022771"/>
    </source>
</evidence>
<evidence type="ECO:0000256" key="8">
    <source>
        <dbReference type="SAM" id="MobiDB-lite"/>
    </source>
</evidence>
<dbReference type="FunFam" id="3.30.160.60:FF:000100">
    <property type="entry name" value="Zinc finger 45-like"/>
    <property type="match status" value="1"/>
</dbReference>
<dbReference type="EMBL" id="JAFNEN010000647">
    <property type="protein sequence ID" value="KAG8179129.1"/>
    <property type="molecule type" value="Genomic_DNA"/>
</dbReference>
<keyword evidence="11" id="KW-1185">Reference proteome</keyword>
<dbReference type="SUPFAM" id="SSF57667">
    <property type="entry name" value="beta-beta-alpha zinc fingers"/>
    <property type="match status" value="2"/>
</dbReference>
<evidence type="ECO:0000256" key="2">
    <source>
        <dbReference type="ARBA" id="ARBA00022723"/>
    </source>
</evidence>
<dbReference type="AlphaFoldDB" id="A0AAV6U4T3"/>
<dbReference type="InterPro" id="IPR050888">
    <property type="entry name" value="ZnF_C2H2-type_TF"/>
</dbReference>
<keyword evidence="4 7" id="KW-0863">Zinc-finger</keyword>
<feature type="domain" description="C2H2-type" evidence="9">
    <location>
        <begin position="122"/>
        <end position="144"/>
    </location>
</feature>
<dbReference type="PROSITE" id="PS00028">
    <property type="entry name" value="ZINC_FINGER_C2H2_1"/>
    <property type="match status" value="3"/>
</dbReference>
<reference evidence="10 11" key="1">
    <citation type="journal article" date="2022" name="Nat. Ecol. Evol.">
        <title>A masculinizing supergene underlies an exaggerated male reproductive morph in a spider.</title>
        <authorList>
            <person name="Hendrickx F."/>
            <person name="De Corte Z."/>
            <person name="Sonet G."/>
            <person name="Van Belleghem S.M."/>
            <person name="Kostlbacher S."/>
            <person name="Vangestel C."/>
        </authorList>
    </citation>
    <scope>NUCLEOTIDE SEQUENCE [LARGE SCALE GENOMIC DNA]</scope>
    <source>
        <strain evidence="10">W744_W776</strain>
    </source>
</reference>
<keyword evidence="6" id="KW-0539">Nucleus</keyword>
<dbReference type="PROSITE" id="PS50157">
    <property type="entry name" value="ZINC_FINGER_C2H2_2"/>
    <property type="match status" value="4"/>
</dbReference>
<dbReference type="Pfam" id="PF00096">
    <property type="entry name" value="zf-C2H2"/>
    <property type="match status" value="3"/>
</dbReference>
<dbReference type="InterPro" id="IPR013087">
    <property type="entry name" value="Znf_C2H2_type"/>
</dbReference>
<evidence type="ECO:0000256" key="1">
    <source>
        <dbReference type="ARBA" id="ARBA00004123"/>
    </source>
</evidence>
<dbReference type="PANTHER" id="PTHR24406">
    <property type="entry name" value="TRANSCRIPTIONAL REPRESSOR CTCFL-RELATED"/>
    <property type="match status" value="1"/>
</dbReference>
<evidence type="ECO:0000256" key="3">
    <source>
        <dbReference type="ARBA" id="ARBA00022737"/>
    </source>
</evidence>
<dbReference type="Gene3D" id="3.30.160.60">
    <property type="entry name" value="Classic Zinc Finger"/>
    <property type="match status" value="2"/>
</dbReference>
<keyword evidence="3" id="KW-0677">Repeat</keyword>
<dbReference type="Pfam" id="PF13894">
    <property type="entry name" value="zf-C2H2_4"/>
    <property type="match status" value="1"/>
</dbReference>
<feature type="domain" description="C2H2-type" evidence="9">
    <location>
        <begin position="148"/>
        <end position="176"/>
    </location>
</feature>
<evidence type="ECO:0000256" key="6">
    <source>
        <dbReference type="ARBA" id="ARBA00023242"/>
    </source>
</evidence>
<dbReference type="SMART" id="SM00355">
    <property type="entry name" value="ZnF_C2H2"/>
    <property type="match status" value="4"/>
</dbReference>
<evidence type="ECO:0000259" key="9">
    <source>
        <dbReference type="PROSITE" id="PS50157"/>
    </source>
</evidence>
<feature type="region of interest" description="Disordered" evidence="8">
    <location>
        <begin position="75"/>
        <end position="116"/>
    </location>
</feature>
<comment type="subcellular location">
    <subcellularLocation>
        <location evidence="1">Nucleus</location>
    </subcellularLocation>
</comment>
<dbReference type="Proteomes" id="UP000827092">
    <property type="component" value="Unassembled WGS sequence"/>
</dbReference>
<dbReference type="GO" id="GO:0005634">
    <property type="term" value="C:nucleus"/>
    <property type="evidence" value="ECO:0007669"/>
    <property type="project" value="UniProtKB-SubCell"/>
</dbReference>
<gene>
    <name evidence="10" type="ORF">JTE90_012538</name>
</gene>
<name>A0AAV6U4T3_9ARAC</name>
<comment type="caution">
    <text evidence="10">The sequence shown here is derived from an EMBL/GenBank/DDBJ whole genome shotgun (WGS) entry which is preliminary data.</text>
</comment>
<organism evidence="10 11">
    <name type="scientific">Oedothorax gibbosus</name>
    <dbReference type="NCBI Taxonomy" id="931172"/>
    <lineage>
        <taxon>Eukaryota</taxon>
        <taxon>Metazoa</taxon>
        <taxon>Ecdysozoa</taxon>
        <taxon>Arthropoda</taxon>
        <taxon>Chelicerata</taxon>
        <taxon>Arachnida</taxon>
        <taxon>Araneae</taxon>
        <taxon>Araneomorphae</taxon>
        <taxon>Entelegynae</taxon>
        <taxon>Araneoidea</taxon>
        <taxon>Linyphiidae</taxon>
        <taxon>Erigoninae</taxon>
        <taxon>Oedothorax</taxon>
    </lineage>
</organism>
<evidence type="ECO:0000313" key="10">
    <source>
        <dbReference type="EMBL" id="KAG8179129.1"/>
    </source>
</evidence>